<organism evidence="2 3">
    <name type="scientific">Eiseniibacteriota bacterium</name>
    <dbReference type="NCBI Taxonomy" id="2212470"/>
    <lineage>
        <taxon>Bacteria</taxon>
        <taxon>Candidatus Eiseniibacteriota</taxon>
    </lineage>
</organism>
<feature type="transmembrane region" description="Helical" evidence="1">
    <location>
        <begin position="125"/>
        <end position="151"/>
    </location>
</feature>
<name>A0A948W6Q6_UNCEI</name>
<evidence type="ECO:0000256" key="1">
    <source>
        <dbReference type="SAM" id="Phobius"/>
    </source>
</evidence>
<accession>A0A948W6Q6</accession>
<dbReference type="Proteomes" id="UP000777784">
    <property type="component" value="Unassembled WGS sequence"/>
</dbReference>
<evidence type="ECO:0000313" key="2">
    <source>
        <dbReference type="EMBL" id="MBU2691375.1"/>
    </source>
</evidence>
<proteinExistence type="predicted"/>
<dbReference type="EMBL" id="JAHJDP010000058">
    <property type="protein sequence ID" value="MBU2691375.1"/>
    <property type="molecule type" value="Genomic_DNA"/>
</dbReference>
<protein>
    <submittedName>
        <fullName evidence="2">Uncharacterized protein</fullName>
    </submittedName>
</protein>
<feature type="transmembrane region" description="Helical" evidence="1">
    <location>
        <begin position="58"/>
        <end position="79"/>
    </location>
</feature>
<dbReference type="AlphaFoldDB" id="A0A948W6Q6"/>
<sequence length="185" mass="20369">MALGWLEVVMDEYRSLREESLRSMQLQQAVLRYGLAATGALIAVAFGIWGVVLLASVALLLFVPAVSYLSLIIWIGEVARMMRAGWYLKALEERVCQQFPDRPPPLGWENYLRTVSGHAGTPQLFWNYAAIIGLFLLLSMLAAAMGVVRLAGALPSAALIGISVLEFVVLVVVTLYVLSTGRRFR</sequence>
<feature type="transmembrane region" description="Helical" evidence="1">
    <location>
        <begin position="157"/>
        <end position="178"/>
    </location>
</feature>
<keyword evidence="1" id="KW-0472">Membrane</keyword>
<evidence type="ECO:0000313" key="3">
    <source>
        <dbReference type="Proteomes" id="UP000777784"/>
    </source>
</evidence>
<keyword evidence="1" id="KW-0812">Transmembrane</keyword>
<gene>
    <name evidence="2" type="ORF">KJ970_10660</name>
</gene>
<feature type="transmembrane region" description="Helical" evidence="1">
    <location>
        <begin position="30"/>
        <end position="52"/>
    </location>
</feature>
<reference evidence="2" key="1">
    <citation type="submission" date="2021-05" db="EMBL/GenBank/DDBJ databases">
        <title>Energy efficiency and biological interactions define the core microbiome of deep oligotrophic groundwater.</title>
        <authorList>
            <person name="Mehrshad M."/>
            <person name="Lopez-Fernandez M."/>
            <person name="Bell E."/>
            <person name="Bernier-Latmani R."/>
            <person name="Bertilsson S."/>
            <person name="Dopson M."/>
        </authorList>
    </citation>
    <scope>NUCLEOTIDE SEQUENCE</scope>
    <source>
        <strain evidence="2">Modern_marine.mb.64</strain>
    </source>
</reference>
<keyword evidence="1" id="KW-1133">Transmembrane helix</keyword>
<comment type="caution">
    <text evidence="2">The sequence shown here is derived from an EMBL/GenBank/DDBJ whole genome shotgun (WGS) entry which is preliminary data.</text>
</comment>